<dbReference type="PROSITE" id="PS51903">
    <property type="entry name" value="CLP_R"/>
    <property type="match status" value="1"/>
</dbReference>
<reference evidence="15 16" key="1">
    <citation type="journal article" date="2011" name="Science">
        <title>Drosophila microbiome modulates host developmental and metabolic homeostasis via insulin signaling.</title>
        <authorList>
            <person name="Shin S.C."/>
            <person name="Kim S.H."/>
            <person name="You H."/>
            <person name="Kim B."/>
            <person name="Kim A.C."/>
            <person name="Lee K.A."/>
            <person name="Yoon J.H."/>
            <person name="Ryu J.H."/>
            <person name="Lee W.J."/>
        </authorList>
    </citation>
    <scope>NUCLEOTIDE SEQUENCE [LARGE SCALE GENOMIC DNA]</scope>
    <source>
        <strain evidence="15 16">DM001</strain>
    </source>
</reference>
<dbReference type="PRINTS" id="PR00300">
    <property type="entry name" value="CLPPROTEASEA"/>
</dbReference>
<dbReference type="FunFam" id="3.40.50.300:FF:000120">
    <property type="entry name" value="ATP-dependent chaperone ClpB"/>
    <property type="match status" value="1"/>
</dbReference>
<dbReference type="PROSITE" id="PS00871">
    <property type="entry name" value="CLPAB_2"/>
    <property type="match status" value="1"/>
</dbReference>
<dbReference type="InterPro" id="IPR017730">
    <property type="entry name" value="Chaperonin_ClpB"/>
</dbReference>
<dbReference type="PROSITE" id="PS00870">
    <property type="entry name" value="CLPAB_1"/>
    <property type="match status" value="1"/>
</dbReference>
<keyword evidence="7 13" id="KW-0175">Coiled coil</keyword>
<dbReference type="PANTHER" id="PTHR11638">
    <property type="entry name" value="ATP-DEPENDENT CLP PROTEASE"/>
    <property type="match status" value="1"/>
</dbReference>
<keyword evidence="13" id="KW-0346">Stress response</keyword>
<dbReference type="InterPro" id="IPR041546">
    <property type="entry name" value="ClpA/ClpB_AAA_lid"/>
</dbReference>
<dbReference type="GO" id="GO:0016887">
    <property type="term" value="F:ATP hydrolysis activity"/>
    <property type="evidence" value="ECO:0007669"/>
    <property type="project" value="InterPro"/>
</dbReference>
<dbReference type="GO" id="GO:0005737">
    <property type="term" value="C:cytoplasm"/>
    <property type="evidence" value="ECO:0007669"/>
    <property type="project" value="UniProtKB-SubCell"/>
</dbReference>
<dbReference type="SUPFAM" id="SSF81923">
    <property type="entry name" value="Double Clp-N motif"/>
    <property type="match status" value="1"/>
</dbReference>
<keyword evidence="4 11" id="KW-0677">Repeat</keyword>
<dbReference type="InterPro" id="IPR019489">
    <property type="entry name" value="Clp_ATPase_C"/>
</dbReference>
<evidence type="ECO:0000313" key="16">
    <source>
        <dbReference type="Proteomes" id="UP000018454"/>
    </source>
</evidence>
<comment type="subunit">
    <text evidence="13">Homohexamer; The oligomerization is ATP-dependent.</text>
</comment>
<dbReference type="InterPro" id="IPR003959">
    <property type="entry name" value="ATPase_AAA_core"/>
</dbReference>
<dbReference type="Pfam" id="PF00004">
    <property type="entry name" value="AAA"/>
    <property type="match status" value="1"/>
</dbReference>
<dbReference type="Gene3D" id="3.40.50.300">
    <property type="entry name" value="P-loop containing nucleotide triphosphate hydrolases"/>
    <property type="match status" value="3"/>
</dbReference>
<dbReference type="InterPro" id="IPR050130">
    <property type="entry name" value="ClpA_ClpB"/>
</dbReference>
<evidence type="ECO:0000256" key="11">
    <source>
        <dbReference type="PROSITE-ProRule" id="PRU01251"/>
    </source>
</evidence>
<dbReference type="SUPFAM" id="SSF52540">
    <property type="entry name" value="P-loop containing nucleoside triphosphate hydrolases"/>
    <property type="match status" value="2"/>
</dbReference>
<keyword evidence="6 12" id="KW-0067">ATP-binding</keyword>
<sequence>MGCQQGLQSPDVKGTRGIIMDIAKFTDRSRGFLQAAQTIALRDFNQQLTPEHLLKAMLDDNEGAASSLIRSAGGNPEAVKAATEQALAKLPKVQGSGAGQPAATPELVRILDNAEQTAQKAGDSFVAQDRLLVAIAASDTPAGRALKENGASADTLEKAITTIRKGRTVTSENAEANFDALKKYARDVTEVALKGKLDPVIGRDEEIRRAIQVLARRSKNNPVLIGEPGVGKTAIVEGLAQRIVNGDVPEALKNKKLLSLDMGALVAGAKYRGEFEERLKAVLKEIESAEGQIILFIDEMHTLVGAGRTDGAMDASNLIKPELARGTLHCIGATTLDEYRKYIEKDAALARRFQPVFVGEPSVADTISILRGIKEKYELHHGVRITDGALVAAATLSNRYITDRFLPDKAIDLIDEAASRLRMQIDSKPEELDELDRRIIQLKIEREALKKEDDTASKDRLEAVESELADLEEKSNTLSAAWHAEKNRVNTIQKLQEQLDQARSDVEVAQRKGDLGRASELMYGVIPNLQGQIAEAQKTEEETAKKDDLVSEAVTDQGVASVVSRWTGVPVDRMLEGERAKLLRMEDELRKSVVGQEQALKAVSNAVRRARAGLQDPNRPIGSFLFLGPTGVGKTELTKALARFLFDDDKALLRIDMSEFMEKHAVARLIGAPPGYVGYEEGGVLTEAVRRRPYQVILFDEVEKAHEDVFNILLQVLDDGRLTDGQGRTVDFRNTLIILTSNLGSEYLANLPDGESPDMVQAQVMKVVREHFRPEFLNRLDEIILFSRLQKADMTKIVDIQIARLQQLLDDRKISLHLDKLAEAWLANEGYDPIYGARPLKRVIQRTLQNPLAEQLLEGNILDGETVNISANGDGLLINGKTAAQTEAAM</sequence>
<dbReference type="FunFam" id="3.40.50.300:FF:000025">
    <property type="entry name" value="ATP-dependent Clp protease subunit"/>
    <property type="match status" value="1"/>
</dbReference>
<dbReference type="Proteomes" id="UP000018454">
    <property type="component" value="Unassembled WGS sequence"/>
</dbReference>
<proteinExistence type="inferred from homology"/>
<comment type="caution">
    <text evidence="15">The sequence shown here is derived from an EMBL/GenBank/DDBJ whole genome shotgun (WGS) entry which is preliminary data.</text>
</comment>
<comment type="function">
    <text evidence="9">Part of a stress-induced multi-chaperone system, it is involved in the recovery of the cell from heat-induced damage, in cooperation with DnaK, DnaJ and GrpE. Acts before DnaK, in the processing of protein aggregates. Protein binding stimulates the ATPase activity; ATP hydrolysis unfolds the denatured protein aggregates, which probably helps expose new hydrophobic binding sites on the surface of ClpB-bound aggregates, contributing to the solubilization and refolding of denatured protein aggregates by DnaK.</text>
</comment>
<dbReference type="Pfam" id="PF07724">
    <property type="entry name" value="AAA_2"/>
    <property type="match status" value="1"/>
</dbReference>
<evidence type="ECO:0000313" key="15">
    <source>
        <dbReference type="EMBL" id="EGE47744.1"/>
    </source>
</evidence>
<gene>
    <name evidence="13 15" type="primary">clpB</name>
    <name evidence="15" type="ORF">APO_1377</name>
</gene>
<evidence type="ECO:0000259" key="14">
    <source>
        <dbReference type="PROSITE" id="PS51903"/>
    </source>
</evidence>
<comment type="subunit">
    <text evidence="10">Homohexamer. The oligomerization is ATP-dependent.</text>
</comment>
<dbReference type="InterPro" id="IPR004176">
    <property type="entry name" value="Clp_R_N"/>
</dbReference>
<organism evidence="15 16">
    <name type="scientific">Acetobacter pomorum DM001</name>
    <dbReference type="NCBI Taxonomy" id="945681"/>
    <lineage>
        <taxon>Bacteria</taxon>
        <taxon>Pseudomonadati</taxon>
        <taxon>Pseudomonadota</taxon>
        <taxon>Alphaproteobacteria</taxon>
        <taxon>Acetobacterales</taxon>
        <taxon>Acetobacteraceae</taxon>
        <taxon>Acetobacter</taxon>
    </lineage>
</organism>
<keyword evidence="5 12" id="KW-0547">Nucleotide-binding</keyword>
<dbReference type="GO" id="GO:0042026">
    <property type="term" value="P:protein refolding"/>
    <property type="evidence" value="ECO:0007669"/>
    <property type="project" value="UniProtKB-UniRule"/>
</dbReference>
<dbReference type="NCBIfam" id="TIGR03346">
    <property type="entry name" value="chaperone_ClpB"/>
    <property type="match status" value="1"/>
</dbReference>
<evidence type="ECO:0000256" key="10">
    <source>
        <dbReference type="ARBA" id="ARBA00026057"/>
    </source>
</evidence>
<dbReference type="InterPro" id="IPR028299">
    <property type="entry name" value="ClpA/B_CS2"/>
</dbReference>
<evidence type="ECO:0000256" key="12">
    <source>
        <dbReference type="RuleBase" id="RU004432"/>
    </source>
</evidence>
<protein>
    <recommendedName>
        <fullName evidence="3 13">Chaperone protein ClpB</fullName>
    </recommendedName>
</protein>
<dbReference type="GO" id="GO:0034605">
    <property type="term" value="P:cellular response to heat"/>
    <property type="evidence" value="ECO:0007669"/>
    <property type="project" value="TreeGrafter"/>
</dbReference>
<dbReference type="SMART" id="SM01086">
    <property type="entry name" value="ClpB_D2-small"/>
    <property type="match status" value="1"/>
</dbReference>
<dbReference type="InterPro" id="IPR036628">
    <property type="entry name" value="Clp_N_dom_sf"/>
</dbReference>
<dbReference type="InterPro" id="IPR027417">
    <property type="entry name" value="P-loop_NTPase"/>
</dbReference>
<evidence type="ECO:0000256" key="1">
    <source>
        <dbReference type="ARBA" id="ARBA00004496"/>
    </source>
</evidence>
<comment type="subcellular location">
    <subcellularLocation>
        <location evidence="1 13">Cytoplasm</location>
    </subcellularLocation>
</comment>
<keyword evidence="8 12" id="KW-0143">Chaperone</keyword>
<dbReference type="InterPro" id="IPR001270">
    <property type="entry name" value="ClpA/B"/>
</dbReference>
<evidence type="ECO:0000256" key="2">
    <source>
        <dbReference type="ARBA" id="ARBA00008675"/>
    </source>
</evidence>
<evidence type="ECO:0000256" key="13">
    <source>
        <dbReference type="RuleBase" id="RU362034"/>
    </source>
</evidence>
<evidence type="ECO:0000256" key="8">
    <source>
        <dbReference type="ARBA" id="ARBA00023186"/>
    </source>
</evidence>
<evidence type="ECO:0000256" key="5">
    <source>
        <dbReference type="ARBA" id="ARBA00022741"/>
    </source>
</evidence>
<evidence type="ECO:0000256" key="6">
    <source>
        <dbReference type="ARBA" id="ARBA00022840"/>
    </source>
</evidence>
<dbReference type="InterPro" id="IPR003593">
    <property type="entry name" value="AAA+_ATPase"/>
</dbReference>
<comment type="similarity">
    <text evidence="2 12">Belongs to the ClpA/ClpB family.</text>
</comment>
<dbReference type="Pfam" id="PF02861">
    <property type="entry name" value="Clp_N"/>
    <property type="match status" value="1"/>
</dbReference>
<name>F1YTM9_9PROT</name>
<dbReference type="CDD" id="cd19499">
    <property type="entry name" value="RecA-like_ClpB_Hsp104-like"/>
    <property type="match status" value="1"/>
</dbReference>
<feature type="coiled-coil region" evidence="13">
    <location>
        <begin position="432"/>
        <end position="512"/>
    </location>
</feature>
<feature type="domain" description="Clp R" evidence="14">
    <location>
        <begin position="22"/>
        <end position="166"/>
    </location>
</feature>
<accession>F1YTM9</accession>
<dbReference type="SMART" id="SM00382">
    <property type="entry name" value="AAA"/>
    <property type="match status" value="2"/>
</dbReference>
<keyword evidence="13" id="KW-0963">Cytoplasm</keyword>
<dbReference type="AlphaFoldDB" id="F1YTM9"/>
<evidence type="ECO:0000256" key="4">
    <source>
        <dbReference type="ARBA" id="ARBA00022737"/>
    </source>
</evidence>
<dbReference type="CDD" id="cd00009">
    <property type="entry name" value="AAA"/>
    <property type="match status" value="1"/>
</dbReference>
<dbReference type="GO" id="GO:0005524">
    <property type="term" value="F:ATP binding"/>
    <property type="evidence" value="ECO:0007669"/>
    <property type="project" value="UniProtKB-UniRule"/>
</dbReference>
<dbReference type="InterPro" id="IPR018368">
    <property type="entry name" value="ClpA/B_CS1"/>
</dbReference>
<evidence type="ECO:0000256" key="7">
    <source>
        <dbReference type="ARBA" id="ARBA00023054"/>
    </source>
</evidence>
<dbReference type="EMBL" id="AEUP01000026">
    <property type="protein sequence ID" value="EGE47744.1"/>
    <property type="molecule type" value="Genomic_DNA"/>
</dbReference>
<dbReference type="FunFam" id="1.10.8.60:FF:000017">
    <property type="entry name" value="ATP-dependent chaperone ClpB"/>
    <property type="match status" value="1"/>
</dbReference>
<evidence type="ECO:0000256" key="3">
    <source>
        <dbReference type="ARBA" id="ARBA00017574"/>
    </source>
</evidence>
<dbReference type="Gene3D" id="1.10.1780.10">
    <property type="entry name" value="Clp, N-terminal domain"/>
    <property type="match status" value="1"/>
</dbReference>
<evidence type="ECO:0000256" key="9">
    <source>
        <dbReference type="ARBA" id="ARBA00025613"/>
    </source>
</evidence>
<dbReference type="Pfam" id="PF10431">
    <property type="entry name" value="ClpB_D2-small"/>
    <property type="match status" value="1"/>
</dbReference>
<dbReference type="Pfam" id="PF17871">
    <property type="entry name" value="AAA_lid_9"/>
    <property type="match status" value="1"/>
</dbReference>
<dbReference type="Gene3D" id="1.10.8.60">
    <property type="match status" value="1"/>
</dbReference>
<dbReference type="FunFam" id="3.40.50.300:FF:000010">
    <property type="entry name" value="Chaperone clpB 1, putative"/>
    <property type="match status" value="1"/>
</dbReference>
<dbReference type="PANTHER" id="PTHR11638:SF18">
    <property type="entry name" value="HEAT SHOCK PROTEIN 104"/>
    <property type="match status" value="1"/>
</dbReference>